<name>A0A2T1F783_9CYAN</name>
<accession>A0A2T1F783</accession>
<dbReference type="EMBL" id="PVWO01000661">
    <property type="protein sequence ID" value="PSB40867.1"/>
    <property type="molecule type" value="Genomic_DNA"/>
</dbReference>
<reference evidence="3 4" key="1">
    <citation type="submission" date="2018-03" db="EMBL/GenBank/DDBJ databases">
        <title>The ancient ancestry and fast evolution of plastids.</title>
        <authorList>
            <person name="Moore K.R."/>
            <person name="Magnabosco C."/>
            <person name="Momper L."/>
            <person name="Gold D.A."/>
            <person name="Bosak T."/>
            <person name="Fournier G.P."/>
        </authorList>
    </citation>
    <scope>NUCLEOTIDE SEQUENCE [LARGE SCALE GENOMIC DNA]</scope>
    <source>
        <strain evidence="3 4">CCALA 037</strain>
    </source>
</reference>
<proteinExistence type="predicted"/>
<evidence type="ECO:0000256" key="2">
    <source>
        <dbReference type="PROSITE-ProRule" id="PRU00252"/>
    </source>
</evidence>
<dbReference type="InterPro" id="IPR012340">
    <property type="entry name" value="NA-bd_OB-fold"/>
</dbReference>
<keyword evidence="4" id="KW-1185">Reference proteome</keyword>
<gene>
    <name evidence="3" type="ORF">C7B77_27905</name>
</gene>
<evidence type="ECO:0000313" key="4">
    <source>
        <dbReference type="Proteomes" id="UP000238937"/>
    </source>
</evidence>
<dbReference type="Proteomes" id="UP000238937">
    <property type="component" value="Unassembled WGS sequence"/>
</dbReference>
<dbReference type="PROSITE" id="PS50935">
    <property type="entry name" value="SSB"/>
    <property type="match status" value="1"/>
</dbReference>
<evidence type="ECO:0000256" key="1">
    <source>
        <dbReference type="ARBA" id="ARBA00023125"/>
    </source>
</evidence>
<evidence type="ECO:0000313" key="3">
    <source>
        <dbReference type="EMBL" id="PSB40867.1"/>
    </source>
</evidence>
<dbReference type="OrthoDB" id="9809878at2"/>
<organism evidence="3 4">
    <name type="scientific">Chamaesiphon polymorphus CCALA 037</name>
    <dbReference type="NCBI Taxonomy" id="2107692"/>
    <lineage>
        <taxon>Bacteria</taxon>
        <taxon>Bacillati</taxon>
        <taxon>Cyanobacteriota</taxon>
        <taxon>Cyanophyceae</taxon>
        <taxon>Gomontiellales</taxon>
        <taxon>Chamaesiphonaceae</taxon>
        <taxon>Chamaesiphon</taxon>
    </lineage>
</organism>
<dbReference type="RefSeq" id="WP_106312756.1">
    <property type="nucleotide sequence ID" value="NZ_PVWO01000661.1"/>
</dbReference>
<sequence length="106" mass="11481">MFVTLSGRTGRATSTADVPRKDGTGYFQISDTALAVKVTEDATDWYQLKFVGDALVKAASFLTKGCLISVTGDLTFESWHNEDGELRAKPVVTISEIQLPPKSQAI</sequence>
<keyword evidence="1 2" id="KW-0238">DNA-binding</keyword>
<dbReference type="InterPro" id="IPR000424">
    <property type="entry name" value="Primosome_PriB/ssb"/>
</dbReference>
<dbReference type="Gene3D" id="2.40.50.140">
    <property type="entry name" value="Nucleic acid-binding proteins"/>
    <property type="match status" value="1"/>
</dbReference>
<comment type="caution">
    <text evidence="3">The sequence shown here is derived from an EMBL/GenBank/DDBJ whole genome shotgun (WGS) entry which is preliminary data.</text>
</comment>
<dbReference type="SUPFAM" id="SSF50249">
    <property type="entry name" value="Nucleic acid-binding proteins"/>
    <property type="match status" value="1"/>
</dbReference>
<dbReference type="GO" id="GO:0003697">
    <property type="term" value="F:single-stranded DNA binding"/>
    <property type="evidence" value="ECO:0007669"/>
    <property type="project" value="InterPro"/>
</dbReference>
<dbReference type="Pfam" id="PF00436">
    <property type="entry name" value="SSB"/>
    <property type="match status" value="1"/>
</dbReference>
<protein>
    <submittedName>
        <fullName evidence="3">Single-stranded DNA-binding protein</fullName>
    </submittedName>
</protein>
<dbReference type="AlphaFoldDB" id="A0A2T1F783"/>